<organism evidence="1 2">
    <name type="scientific">Danaus chrysippus</name>
    <name type="common">African queen</name>
    <dbReference type="NCBI Taxonomy" id="151541"/>
    <lineage>
        <taxon>Eukaryota</taxon>
        <taxon>Metazoa</taxon>
        <taxon>Ecdysozoa</taxon>
        <taxon>Arthropoda</taxon>
        <taxon>Hexapoda</taxon>
        <taxon>Insecta</taxon>
        <taxon>Pterygota</taxon>
        <taxon>Neoptera</taxon>
        <taxon>Endopterygota</taxon>
        <taxon>Lepidoptera</taxon>
        <taxon>Glossata</taxon>
        <taxon>Ditrysia</taxon>
        <taxon>Papilionoidea</taxon>
        <taxon>Nymphalidae</taxon>
        <taxon>Danainae</taxon>
        <taxon>Danaini</taxon>
        <taxon>Danaina</taxon>
        <taxon>Danaus</taxon>
        <taxon>Anosia</taxon>
    </lineage>
</organism>
<reference evidence="1" key="1">
    <citation type="submission" date="2021-09" db="EMBL/GenBank/DDBJ databases">
        <authorList>
            <person name="Martin H S."/>
        </authorList>
    </citation>
    <scope>NUCLEOTIDE SEQUENCE</scope>
</reference>
<accession>A0A8J2QD41</accession>
<name>A0A8J2QD41_9NEOP</name>
<evidence type="ECO:0000313" key="2">
    <source>
        <dbReference type="Proteomes" id="UP000789524"/>
    </source>
</evidence>
<dbReference type="EMBL" id="CAKASE010000043">
    <property type="protein sequence ID" value="CAG9559307.1"/>
    <property type="molecule type" value="Genomic_DNA"/>
</dbReference>
<dbReference type="OrthoDB" id="8196889at2759"/>
<dbReference type="Proteomes" id="UP000789524">
    <property type="component" value="Unassembled WGS sequence"/>
</dbReference>
<gene>
    <name evidence="1" type="ORF">DCHRY22_LOCUS1189</name>
</gene>
<comment type="caution">
    <text evidence="1">The sequence shown here is derived from an EMBL/GenBank/DDBJ whole genome shotgun (WGS) entry which is preliminary data.</text>
</comment>
<dbReference type="AlphaFoldDB" id="A0A8J2QD41"/>
<keyword evidence="2" id="KW-1185">Reference proteome</keyword>
<sequence>MSDSSEEEDLSRFKEAVDNSFISIINKSRIELTNVIKNDKPSDVRYLDESAHYNDVKVPEELQKRIGEKVSAIINKNQKFVDVLSNNSRKENMDGGVRLFKNSEQYLSCEEPKDTYTESHNIKYKKMKKENRKRDFCDHQDPSESEKFKMSVLSGEYVLSKVETKIWKSRRKEKLFRYRSDGKSNVVTAIE</sequence>
<protein>
    <submittedName>
        <fullName evidence="1">(African queen) hypothetical protein</fullName>
    </submittedName>
</protein>
<proteinExistence type="predicted"/>
<evidence type="ECO:0000313" key="1">
    <source>
        <dbReference type="EMBL" id="CAG9559307.1"/>
    </source>
</evidence>